<dbReference type="Proteomes" id="UP001161247">
    <property type="component" value="Chromosome 6"/>
</dbReference>
<keyword evidence="4 5" id="KW-0539">Nucleus</keyword>
<keyword evidence="3" id="KW-0677">Repeat</keyword>
<reference evidence="6" key="1">
    <citation type="submission" date="2023-03" db="EMBL/GenBank/DDBJ databases">
        <authorList>
            <person name="Julca I."/>
        </authorList>
    </citation>
    <scope>NUCLEOTIDE SEQUENCE</scope>
</reference>
<dbReference type="PROSITE" id="PS51477">
    <property type="entry name" value="PAH"/>
    <property type="match status" value="2"/>
</dbReference>
<sequence>MSSLTTSFKWSKEIFGLTHKLGMGSGINKDRPLNAIDNMNSSRQHSAESQNPLVLSNTRVALNYLWEVRGTYLDQKEKLDAFIALMREYKDNRVDTLGVIDGLKKLFVGHPNLLLGFNKFLPRGFEITLDNEEEVTPDEFKQEFEEASNFVEKIKERFGSNDRIYTSFLDHLNAYKDGNKSLDEVCREVASLFKDDPDLLVEFTNYIRED</sequence>
<dbReference type="PANTHER" id="PTHR12346">
    <property type="entry name" value="SIN3B-RELATED"/>
    <property type="match status" value="1"/>
</dbReference>
<protein>
    <submittedName>
        <fullName evidence="6">OLC1v1009429C1</fullName>
    </submittedName>
</protein>
<dbReference type="GO" id="GO:0000122">
    <property type="term" value="P:negative regulation of transcription by RNA polymerase II"/>
    <property type="evidence" value="ECO:0007669"/>
    <property type="project" value="TreeGrafter"/>
</dbReference>
<dbReference type="InterPro" id="IPR039774">
    <property type="entry name" value="Sin3-like"/>
</dbReference>
<dbReference type="GO" id="GO:0000785">
    <property type="term" value="C:chromatin"/>
    <property type="evidence" value="ECO:0007669"/>
    <property type="project" value="TreeGrafter"/>
</dbReference>
<dbReference type="SUPFAM" id="SSF47762">
    <property type="entry name" value="PAH2 domain"/>
    <property type="match status" value="2"/>
</dbReference>
<accession>A0AAV1DP53</accession>
<evidence type="ECO:0000256" key="4">
    <source>
        <dbReference type="ARBA" id="ARBA00023242"/>
    </source>
</evidence>
<dbReference type="GO" id="GO:0003714">
    <property type="term" value="F:transcription corepressor activity"/>
    <property type="evidence" value="ECO:0007669"/>
    <property type="project" value="InterPro"/>
</dbReference>
<dbReference type="FunFam" id="1.20.1160.11:FF:000001">
    <property type="entry name" value="Paired amphipathic helix protein Sin3"/>
    <property type="match status" value="1"/>
</dbReference>
<dbReference type="Pfam" id="PF02671">
    <property type="entry name" value="PAH"/>
    <property type="match status" value="2"/>
</dbReference>
<dbReference type="EMBL" id="OX459123">
    <property type="protein sequence ID" value="CAI9109584.1"/>
    <property type="molecule type" value="Genomic_DNA"/>
</dbReference>
<dbReference type="AlphaFoldDB" id="A0AAV1DP53"/>
<dbReference type="GO" id="GO:0000118">
    <property type="term" value="C:histone deacetylase complex"/>
    <property type="evidence" value="ECO:0007669"/>
    <property type="project" value="TreeGrafter"/>
</dbReference>
<evidence type="ECO:0000313" key="6">
    <source>
        <dbReference type="EMBL" id="CAI9109584.1"/>
    </source>
</evidence>
<keyword evidence="2" id="KW-0678">Repressor</keyword>
<gene>
    <name evidence="6" type="ORF">OLC1_LOCUS17445</name>
</gene>
<evidence type="ECO:0000256" key="3">
    <source>
        <dbReference type="ARBA" id="ARBA00022737"/>
    </source>
</evidence>
<comment type="subcellular location">
    <subcellularLocation>
        <location evidence="1 5">Nucleus</location>
    </subcellularLocation>
</comment>
<dbReference type="Gene3D" id="1.20.1160.11">
    <property type="entry name" value="Paired amphipathic helix"/>
    <property type="match status" value="2"/>
</dbReference>
<dbReference type="InterPro" id="IPR036600">
    <property type="entry name" value="PAH_sf"/>
</dbReference>
<evidence type="ECO:0000256" key="2">
    <source>
        <dbReference type="ARBA" id="ARBA00022491"/>
    </source>
</evidence>
<dbReference type="InterPro" id="IPR003822">
    <property type="entry name" value="PAH"/>
</dbReference>
<organism evidence="6 7">
    <name type="scientific">Oldenlandia corymbosa var. corymbosa</name>
    <dbReference type="NCBI Taxonomy" id="529605"/>
    <lineage>
        <taxon>Eukaryota</taxon>
        <taxon>Viridiplantae</taxon>
        <taxon>Streptophyta</taxon>
        <taxon>Embryophyta</taxon>
        <taxon>Tracheophyta</taxon>
        <taxon>Spermatophyta</taxon>
        <taxon>Magnoliopsida</taxon>
        <taxon>eudicotyledons</taxon>
        <taxon>Gunneridae</taxon>
        <taxon>Pentapetalae</taxon>
        <taxon>asterids</taxon>
        <taxon>lamiids</taxon>
        <taxon>Gentianales</taxon>
        <taxon>Rubiaceae</taxon>
        <taxon>Rubioideae</taxon>
        <taxon>Spermacoceae</taxon>
        <taxon>Hedyotis-Oldenlandia complex</taxon>
        <taxon>Oldenlandia</taxon>
    </lineage>
</organism>
<evidence type="ECO:0000256" key="1">
    <source>
        <dbReference type="ARBA" id="ARBA00004123"/>
    </source>
</evidence>
<dbReference type="PANTHER" id="PTHR12346:SF8">
    <property type="entry name" value="PAIRED AMPHIPATHIC HELIX PROTEIN SIN3-LIKE 2"/>
    <property type="match status" value="1"/>
</dbReference>
<evidence type="ECO:0000256" key="5">
    <source>
        <dbReference type="PROSITE-ProRule" id="PRU00810"/>
    </source>
</evidence>
<name>A0AAV1DP53_OLDCO</name>
<dbReference type="FunFam" id="1.20.1160.11:FF:000003">
    <property type="entry name" value="Paired amphipathic helix SIN3-like protein"/>
    <property type="match status" value="1"/>
</dbReference>
<keyword evidence="7" id="KW-1185">Reference proteome</keyword>
<evidence type="ECO:0000313" key="7">
    <source>
        <dbReference type="Proteomes" id="UP001161247"/>
    </source>
</evidence>
<proteinExistence type="predicted"/>